<feature type="transmembrane region" description="Helical" evidence="6">
    <location>
        <begin position="21"/>
        <end position="48"/>
    </location>
</feature>
<sequence length="349" mass="37735">MLTIQERSISISTHTILKVIATLLILSFLWAVRDIIALVFAALILAALMNPFAQWAKSYHIPKGVSVIVFYVLFVGGLLLAFALVLPDLVEQTGKLSNTVGKSWQVLSSGIESLRHVSEEYGLTKNLEAGVSTLQEQISSILPKLFRTLTGLFGGIAGLAVVLVMAFYMVVQEEEALQWLRNIVPEEYQKFTADLLQGVQVKFGRWLIGQLALSLIVGILYYIGLRILGVEGALVLAILGGFTEFIPYLGPILGGIPAILVALSQSPTLALLTIILFVVVQQTENHILVPKVMQKAVGINPVLSIVALLVGAKLFGIPGAILAIPVTTACSVAIMEVYKFQRTRQGSSS</sequence>
<dbReference type="STRING" id="1802399.A3E39_02010"/>
<accession>A0A1F7UKW9</accession>
<dbReference type="Pfam" id="PF01594">
    <property type="entry name" value="AI-2E_transport"/>
    <property type="match status" value="1"/>
</dbReference>
<feature type="transmembrane region" description="Helical" evidence="6">
    <location>
        <begin position="230"/>
        <end position="250"/>
    </location>
</feature>
<protein>
    <recommendedName>
        <fullName evidence="9">AI-2E family transporter</fullName>
    </recommendedName>
</protein>
<evidence type="ECO:0000256" key="6">
    <source>
        <dbReference type="SAM" id="Phobius"/>
    </source>
</evidence>
<keyword evidence="3 6" id="KW-0812">Transmembrane</keyword>
<comment type="subcellular location">
    <subcellularLocation>
        <location evidence="1">Membrane</location>
        <topology evidence="1">Multi-pass membrane protein</topology>
    </subcellularLocation>
</comment>
<keyword evidence="4 6" id="KW-1133">Transmembrane helix</keyword>
<feature type="transmembrane region" description="Helical" evidence="6">
    <location>
        <begin position="256"/>
        <end position="280"/>
    </location>
</feature>
<evidence type="ECO:0000256" key="1">
    <source>
        <dbReference type="ARBA" id="ARBA00004141"/>
    </source>
</evidence>
<dbReference type="GO" id="GO:0055085">
    <property type="term" value="P:transmembrane transport"/>
    <property type="evidence" value="ECO:0007669"/>
    <property type="project" value="TreeGrafter"/>
</dbReference>
<feature type="transmembrane region" description="Helical" evidence="6">
    <location>
        <begin position="203"/>
        <end position="223"/>
    </location>
</feature>
<keyword evidence="5 6" id="KW-0472">Membrane</keyword>
<dbReference type="AlphaFoldDB" id="A0A1F7UKW9"/>
<dbReference type="InterPro" id="IPR002549">
    <property type="entry name" value="AI-2E-like"/>
</dbReference>
<gene>
    <name evidence="7" type="ORF">A3E39_02010</name>
</gene>
<evidence type="ECO:0000256" key="2">
    <source>
        <dbReference type="ARBA" id="ARBA00009773"/>
    </source>
</evidence>
<dbReference type="PANTHER" id="PTHR21716:SF62">
    <property type="entry name" value="TRANSPORT PROTEIN YDBI-RELATED"/>
    <property type="match status" value="1"/>
</dbReference>
<evidence type="ECO:0000256" key="3">
    <source>
        <dbReference type="ARBA" id="ARBA00022692"/>
    </source>
</evidence>
<evidence type="ECO:0000313" key="7">
    <source>
        <dbReference type="EMBL" id="OGL78940.1"/>
    </source>
</evidence>
<evidence type="ECO:0000313" key="8">
    <source>
        <dbReference type="Proteomes" id="UP000176603"/>
    </source>
</evidence>
<feature type="transmembrane region" description="Helical" evidence="6">
    <location>
        <begin position="68"/>
        <end position="86"/>
    </location>
</feature>
<comment type="similarity">
    <text evidence="2">Belongs to the autoinducer-2 exporter (AI-2E) (TC 2.A.86) family.</text>
</comment>
<proteinExistence type="inferred from homology"/>
<dbReference type="PANTHER" id="PTHR21716">
    <property type="entry name" value="TRANSMEMBRANE PROTEIN"/>
    <property type="match status" value="1"/>
</dbReference>
<evidence type="ECO:0000256" key="5">
    <source>
        <dbReference type="ARBA" id="ARBA00023136"/>
    </source>
</evidence>
<reference evidence="7 8" key="1">
    <citation type="journal article" date="2016" name="Nat. Commun.">
        <title>Thousands of microbial genomes shed light on interconnected biogeochemical processes in an aquifer system.</title>
        <authorList>
            <person name="Anantharaman K."/>
            <person name="Brown C.T."/>
            <person name="Hug L.A."/>
            <person name="Sharon I."/>
            <person name="Castelle C.J."/>
            <person name="Probst A.J."/>
            <person name="Thomas B.C."/>
            <person name="Singh A."/>
            <person name="Wilkins M.J."/>
            <person name="Karaoz U."/>
            <person name="Brodie E.L."/>
            <person name="Williams K.H."/>
            <person name="Hubbard S.S."/>
            <person name="Banfield J.F."/>
        </authorList>
    </citation>
    <scope>NUCLEOTIDE SEQUENCE [LARGE SCALE GENOMIC DNA]</scope>
</reference>
<dbReference type="Proteomes" id="UP000176603">
    <property type="component" value="Unassembled WGS sequence"/>
</dbReference>
<dbReference type="GO" id="GO:0016020">
    <property type="term" value="C:membrane"/>
    <property type="evidence" value="ECO:0007669"/>
    <property type="project" value="UniProtKB-SubCell"/>
</dbReference>
<dbReference type="EMBL" id="MGEH01000020">
    <property type="protein sequence ID" value="OGL78940.1"/>
    <property type="molecule type" value="Genomic_DNA"/>
</dbReference>
<comment type="caution">
    <text evidence="7">The sequence shown here is derived from an EMBL/GenBank/DDBJ whole genome shotgun (WGS) entry which is preliminary data.</text>
</comment>
<name>A0A1F7UKW9_9BACT</name>
<evidence type="ECO:0000256" key="4">
    <source>
        <dbReference type="ARBA" id="ARBA00022989"/>
    </source>
</evidence>
<organism evidence="7 8">
    <name type="scientific">Candidatus Uhrbacteria bacterium RIFCSPHIGHO2_12_FULL_60_25</name>
    <dbReference type="NCBI Taxonomy" id="1802399"/>
    <lineage>
        <taxon>Bacteria</taxon>
        <taxon>Candidatus Uhriibacteriota</taxon>
    </lineage>
</organism>
<evidence type="ECO:0008006" key="9">
    <source>
        <dbReference type="Google" id="ProtNLM"/>
    </source>
</evidence>
<feature type="transmembrane region" description="Helical" evidence="6">
    <location>
        <begin position="149"/>
        <end position="171"/>
    </location>
</feature>